<dbReference type="SMART" id="SM00382">
    <property type="entry name" value="AAA"/>
    <property type="match status" value="1"/>
</dbReference>
<reference evidence="2 3" key="1">
    <citation type="submission" date="2019-05" db="EMBL/GenBank/DDBJ databases">
        <authorList>
            <person name="Hariharan J."/>
            <person name="Choudoir M.J."/>
            <person name="Diebold P."/>
            <person name="Panke-Buisse K."/>
            <person name="Buckley D.H."/>
        </authorList>
    </citation>
    <scope>NUCLEOTIDE SEQUENCE [LARGE SCALE GENOMIC DNA]</scope>
    <source>
        <strain evidence="2 3">SUN51</strain>
    </source>
</reference>
<keyword evidence="3" id="KW-1185">Reference proteome</keyword>
<dbReference type="SUPFAM" id="SSF52540">
    <property type="entry name" value="P-loop containing nucleoside triphosphate hydrolases"/>
    <property type="match status" value="1"/>
</dbReference>
<dbReference type="Proteomes" id="UP000324965">
    <property type="component" value="Unassembled WGS sequence"/>
</dbReference>
<dbReference type="InterPro" id="IPR027417">
    <property type="entry name" value="P-loop_NTPase"/>
</dbReference>
<dbReference type="Gene3D" id="3.40.50.300">
    <property type="entry name" value="P-loop containing nucleotide triphosphate hydrolases"/>
    <property type="match status" value="1"/>
</dbReference>
<evidence type="ECO:0000313" key="3">
    <source>
        <dbReference type="Proteomes" id="UP000324965"/>
    </source>
</evidence>
<dbReference type="EMBL" id="VDFC01000040">
    <property type="protein sequence ID" value="KAA0935843.1"/>
    <property type="molecule type" value="Genomic_DNA"/>
</dbReference>
<sequence>MLTIADLVAAPEPDQDPFRTLVHVEYQLRVLGLLCAAADQRPAKFSTPGSLEKWADYSRLQSEKLGCTKCREKALAVAAGINTLVVAEPEMPIRQVRNQVCHGGPVPQDVDLAALHQVVSQNAEWIVQIYEHGHVVELAPLFRVVDGRLAALHSFSGTAATYWPRRGDAIDVTEHDTVAALNKLELQRGDRLLNGFAQDIERDLKGFAERDSVCILVTPPEPIVVRWDRRSSDGPVPRVDRFEITADHARVWLSESGQKPYKAFLADACNWPLLKRRLLVELEEQLATEKQVSQDLFPHLQQHIPHVPTLVEIHDAYQGTRTGLTITQACAEVTGDVNAYRGSTNLITLTGEAGSGKTHSLLQFARESLTKPGDLEPVAIYISSSKSSATSLKQLINDRVAGTRILDRESVLALCRAGLAILVIDGFDEMLGFRTYDNPLSGLRPILDDLRNNGAVILSARSSYSEARLWSSLTEHPTKNSHHRLTTMKLQPWRRAQLLELVAHLSIEAAVTDDAPEVQQLLTTPFFCLAYAAWQQANQSTNFLRFVIDTYLQRELTKLEGQQGTPLFSQDELADVFCEVAEMSARKVTPEISEEELALAAEQALERDLSKERKRRLVALCGMSAEWSDEELSFSFTHLAIAEHFFARQVTRVPLQQALSLLSSVAVSPLCAQLIHSMWPEDRTETIESVVAEIQTRVTAADSSERCRPAMASLGELWARVAGPAEGARPACRIIVDRLELRGSGRVTLDQAEIRTLVVGPGVTLRLTSCQVDQLDLSETSGDALLHDSYKQVSQLLTQNELTSSPRRMRELLGVPEEPVDESAIEAFFKEKIANARASIVVNERDFPPDEDVRMRWTREYGIEKWRDYVKKMVKDGKLIREPVNAAGPSKWRLRTTESFDD</sequence>
<name>A0A5B0B0Y8_9ACTN</name>
<proteinExistence type="predicted"/>
<organism evidence="2 3">
    <name type="scientific">Streptomyces apricus</name>
    <dbReference type="NCBI Taxonomy" id="1828112"/>
    <lineage>
        <taxon>Bacteria</taxon>
        <taxon>Bacillati</taxon>
        <taxon>Actinomycetota</taxon>
        <taxon>Actinomycetes</taxon>
        <taxon>Kitasatosporales</taxon>
        <taxon>Streptomycetaceae</taxon>
        <taxon>Streptomyces</taxon>
    </lineage>
</organism>
<dbReference type="AlphaFoldDB" id="A0A5B0B0Y8"/>
<feature type="domain" description="AAA+ ATPase" evidence="1">
    <location>
        <begin position="343"/>
        <end position="480"/>
    </location>
</feature>
<gene>
    <name evidence="2" type="ORF">FGF04_17795</name>
</gene>
<accession>A0A5B0B0Y8</accession>
<evidence type="ECO:0000313" key="2">
    <source>
        <dbReference type="EMBL" id="KAA0935843.1"/>
    </source>
</evidence>
<dbReference type="InterPro" id="IPR003593">
    <property type="entry name" value="AAA+_ATPase"/>
</dbReference>
<evidence type="ECO:0000259" key="1">
    <source>
        <dbReference type="SMART" id="SM00382"/>
    </source>
</evidence>
<comment type="caution">
    <text evidence="2">The sequence shown here is derived from an EMBL/GenBank/DDBJ whole genome shotgun (WGS) entry which is preliminary data.</text>
</comment>
<dbReference type="OrthoDB" id="3891133at2"/>
<dbReference type="RefSeq" id="WP_149512221.1">
    <property type="nucleotide sequence ID" value="NZ_VDFC01000040.1"/>
</dbReference>
<protein>
    <recommendedName>
        <fullName evidence="1">AAA+ ATPase domain-containing protein</fullName>
    </recommendedName>
</protein>